<keyword evidence="5 7" id="KW-0408">Iron</keyword>
<evidence type="ECO:0000256" key="2">
    <source>
        <dbReference type="ARBA" id="ARBA00022448"/>
    </source>
</evidence>
<protein>
    <recommendedName>
        <fullName evidence="7">Ferredoxin</fullName>
    </recommendedName>
</protein>
<dbReference type="AlphaFoldDB" id="L0R7I1"/>
<keyword evidence="10" id="KW-1185">Reference proteome</keyword>
<evidence type="ECO:0000256" key="1">
    <source>
        <dbReference type="ARBA" id="ARBA00003532"/>
    </source>
</evidence>
<evidence type="ECO:0000259" key="8">
    <source>
        <dbReference type="PROSITE" id="PS51379"/>
    </source>
</evidence>
<dbReference type="KEGG" id="dhy:DESAM_10169"/>
<dbReference type="EMBL" id="FO203522">
    <property type="protein sequence ID" value="CCO22150.1"/>
    <property type="molecule type" value="Genomic_DNA"/>
</dbReference>
<evidence type="ECO:0000256" key="7">
    <source>
        <dbReference type="RuleBase" id="RU368020"/>
    </source>
</evidence>
<evidence type="ECO:0000313" key="10">
    <source>
        <dbReference type="Proteomes" id="UP000010808"/>
    </source>
</evidence>
<dbReference type="InterPro" id="IPR001080">
    <property type="entry name" value="3Fe4S_ferredoxin"/>
</dbReference>
<dbReference type="PRINTS" id="PR00352">
    <property type="entry name" value="3FE4SFRDOXIN"/>
</dbReference>
<dbReference type="PROSITE" id="PS51379">
    <property type="entry name" value="4FE4S_FER_2"/>
    <property type="match status" value="1"/>
</dbReference>
<dbReference type="SUPFAM" id="SSF54862">
    <property type="entry name" value="4Fe-4S ferredoxins"/>
    <property type="match status" value="1"/>
</dbReference>
<evidence type="ECO:0000256" key="4">
    <source>
        <dbReference type="ARBA" id="ARBA00022982"/>
    </source>
</evidence>
<dbReference type="PANTHER" id="PTHR36923">
    <property type="entry name" value="FERREDOXIN"/>
    <property type="match status" value="1"/>
</dbReference>
<keyword evidence="4 7" id="KW-0249">Electron transport</keyword>
<evidence type="ECO:0000256" key="3">
    <source>
        <dbReference type="ARBA" id="ARBA00022723"/>
    </source>
</evidence>
<comment type="function">
    <text evidence="1 7">Ferredoxins are iron-sulfur proteins that transfer electrons in a wide variety of metabolic reactions.</text>
</comment>
<keyword evidence="3 7" id="KW-0479">Metal-binding</keyword>
<feature type="domain" description="4Fe-4S ferredoxin-type" evidence="8">
    <location>
        <begin position="9"/>
        <end position="37"/>
    </location>
</feature>
<proteinExistence type="predicted"/>
<dbReference type="GO" id="GO:0009055">
    <property type="term" value="F:electron transfer activity"/>
    <property type="evidence" value="ECO:0007669"/>
    <property type="project" value="UniProtKB-UniRule"/>
</dbReference>
<dbReference type="InterPro" id="IPR017896">
    <property type="entry name" value="4Fe4S_Fe-S-bd"/>
</dbReference>
<dbReference type="Pfam" id="PF13370">
    <property type="entry name" value="Fer4_13"/>
    <property type="match status" value="1"/>
</dbReference>
<dbReference type="Proteomes" id="UP000010808">
    <property type="component" value="Chromosome"/>
</dbReference>
<organism evidence="9 10">
    <name type="scientific">Maridesulfovibrio hydrothermalis AM13 = DSM 14728</name>
    <dbReference type="NCBI Taxonomy" id="1121451"/>
    <lineage>
        <taxon>Bacteria</taxon>
        <taxon>Pseudomonadati</taxon>
        <taxon>Thermodesulfobacteriota</taxon>
        <taxon>Desulfovibrionia</taxon>
        <taxon>Desulfovibrionales</taxon>
        <taxon>Desulfovibrionaceae</taxon>
        <taxon>Maridesulfovibrio</taxon>
    </lineage>
</organism>
<evidence type="ECO:0000313" key="9">
    <source>
        <dbReference type="EMBL" id="CCO22150.1"/>
    </source>
</evidence>
<dbReference type="PANTHER" id="PTHR36923:SF3">
    <property type="entry name" value="FERREDOXIN"/>
    <property type="match status" value="1"/>
</dbReference>
<evidence type="ECO:0000256" key="5">
    <source>
        <dbReference type="ARBA" id="ARBA00023004"/>
    </source>
</evidence>
<dbReference type="PATRIC" id="fig|1121451.3.peg.157"/>
<dbReference type="Gene3D" id="3.30.70.20">
    <property type="match status" value="1"/>
</dbReference>
<dbReference type="OrthoDB" id="9803319at2"/>
<name>L0R7I1_9BACT</name>
<reference evidence="9 10" key="1">
    <citation type="submission" date="2012-10" db="EMBL/GenBank/DDBJ databases">
        <authorList>
            <person name="Genoscope - CEA"/>
        </authorList>
    </citation>
    <scope>NUCLEOTIDE SEQUENCE [LARGE SCALE GENOMIC DNA]</scope>
    <source>
        <strain evidence="10">AM13 / DSM 14728</strain>
    </source>
</reference>
<dbReference type="STRING" id="1121451.DESAM_10169"/>
<keyword evidence="2 7" id="KW-0813">Transport</keyword>
<dbReference type="GO" id="GO:0005506">
    <property type="term" value="F:iron ion binding"/>
    <property type="evidence" value="ECO:0007669"/>
    <property type="project" value="UniProtKB-UniRule"/>
</dbReference>
<dbReference type="PROSITE" id="PS00198">
    <property type="entry name" value="4FE4S_FER_1"/>
    <property type="match status" value="1"/>
</dbReference>
<gene>
    <name evidence="9" type="primary">fd</name>
    <name evidence="9" type="ORF">DESAM_10169</name>
</gene>
<sequence>MSRTVTLAAALTIDIDACIGCEACVEECPEVFTMGPGGLAQVYNPEGADEAKIEEAIDICPVNCIIWEH</sequence>
<accession>L0R7I1</accession>
<dbReference type="HOGENOM" id="CLU_139698_6_4_7"/>
<evidence type="ECO:0000256" key="6">
    <source>
        <dbReference type="ARBA" id="ARBA00023014"/>
    </source>
</evidence>
<keyword evidence="6 7" id="KW-0411">Iron-sulfur</keyword>
<dbReference type="RefSeq" id="WP_015334760.1">
    <property type="nucleotide sequence ID" value="NC_020055.1"/>
</dbReference>
<dbReference type="InterPro" id="IPR051269">
    <property type="entry name" value="Fe-S_cluster_ET"/>
</dbReference>
<dbReference type="eggNOG" id="COG1141">
    <property type="taxonomic scope" value="Bacteria"/>
</dbReference>
<dbReference type="GO" id="GO:0051536">
    <property type="term" value="F:iron-sulfur cluster binding"/>
    <property type="evidence" value="ECO:0007669"/>
    <property type="project" value="UniProtKB-KW"/>
</dbReference>
<dbReference type="InterPro" id="IPR017900">
    <property type="entry name" value="4Fe4S_Fe_S_CS"/>
</dbReference>